<dbReference type="InterPro" id="IPR000312">
    <property type="entry name" value="Glycosyl_Trfase_fam3"/>
</dbReference>
<evidence type="ECO:0000256" key="2">
    <source>
        <dbReference type="ARBA" id="ARBA00022679"/>
    </source>
</evidence>
<evidence type="ECO:0000313" key="6">
    <source>
        <dbReference type="EMBL" id="MFC3938332.1"/>
    </source>
</evidence>
<evidence type="ECO:0000256" key="4">
    <source>
        <dbReference type="HAMAP-Rule" id="MF_00703"/>
    </source>
</evidence>
<dbReference type="InterPro" id="IPR028579">
    <property type="entry name" value="Thym_Pase_Put"/>
</dbReference>
<evidence type="ECO:0000256" key="1">
    <source>
        <dbReference type="ARBA" id="ARBA00022676"/>
    </source>
</evidence>
<proteinExistence type="inferred from homology"/>
<dbReference type="RefSeq" id="WP_055394803.1">
    <property type="nucleotide sequence ID" value="NZ_JAMXAX010000056.1"/>
</dbReference>
<protein>
    <recommendedName>
        <fullName evidence="4">Putative thymidine phosphorylase</fullName>
        <ecNumber evidence="4">2.4.2.4</ecNumber>
    </recommendedName>
    <alternativeName>
        <fullName evidence="4">TdRPase</fullName>
    </alternativeName>
</protein>
<dbReference type="EMBL" id="JBHSAJ010000177">
    <property type="protein sequence ID" value="MFC3938332.1"/>
    <property type="molecule type" value="Genomic_DNA"/>
</dbReference>
<dbReference type="Pfam" id="PF02885">
    <property type="entry name" value="Glycos_trans_3N"/>
    <property type="match status" value="1"/>
</dbReference>
<dbReference type="InterPro" id="IPR036320">
    <property type="entry name" value="Glycosyl_Trfase_fam3_N_dom_sf"/>
</dbReference>
<keyword evidence="1 4" id="KW-0328">Glycosyltransferase</keyword>
<organism evidence="6 7">
    <name type="scientific">Acidovorax facilis</name>
    <dbReference type="NCBI Taxonomy" id="12917"/>
    <lineage>
        <taxon>Bacteria</taxon>
        <taxon>Pseudomonadati</taxon>
        <taxon>Pseudomonadota</taxon>
        <taxon>Betaproteobacteria</taxon>
        <taxon>Burkholderiales</taxon>
        <taxon>Comamonadaceae</taxon>
        <taxon>Acidovorax</taxon>
    </lineage>
</organism>
<dbReference type="NCBIfam" id="NF003338">
    <property type="entry name" value="PRK04350.1"/>
    <property type="match status" value="1"/>
</dbReference>
<keyword evidence="2 4" id="KW-0808">Transferase</keyword>
<dbReference type="SUPFAM" id="SSF47648">
    <property type="entry name" value="Nucleoside phosphorylase/phosphoribosyltransferase N-terminal domain"/>
    <property type="match status" value="1"/>
</dbReference>
<dbReference type="Gene3D" id="3.90.1170.30">
    <property type="entry name" value="Pyrimidine nucleoside phosphorylase-like, C-terminal domain"/>
    <property type="match status" value="1"/>
</dbReference>
<dbReference type="SUPFAM" id="SSF52418">
    <property type="entry name" value="Nucleoside phosphorylase/phosphoribosyltransferase catalytic domain"/>
    <property type="match status" value="1"/>
</dbReference>
<keyword evidence="7" id="KW-1185">Reference proteome</keyword>
<name>A0ABV8DJA2_9BURK</name>
<dbReference type="Gene3D" id="1.20.970.50">
    <property type="match status" value="1"/>
</dbReference>
<comment type="similarity">
    <text evidence="4">Belongs to the thymidine/pyrimidine-nucleoside phosphorylase family. Type 2 subfamily.</text>
</comment>
<dbReference type="InterPro" id="IPR035902">
    <property type="entry name" value="Nuc_phospho_transferase"/>
</dbReference>
<dbReference type="InterPro" id="IPR017872">
    <property type="entry name" value="Pyrmidine_PPase_CS"/>
</dbReference>
<comment type="caution">
    <text evidence="6">The sequence shown here is derived from an EMBL/GenBank/DDBJ whole genome shotgun (WGS) entry which is preliminary data.</text>
</comment>
<dbReference type="NCBIfam" id="TIGR02645">
    <property type="entry name" value="ARCH_P_rylase"/>
    <property type="match status" value="1"/>
</dbReference>
<dbReference type="PROSITE" id="PS00647">
    <property type="entry name" value="THYMID_PHOSPHORYLASE"/>
    <property type="match status" value="1"/>
</dbReference>
<evidence type="ECO:0000259" key="5">
    <source>
        <dbReference type="SMART" id="SM00941"/>
    </source>
</evidence>
<dbReference type="Gene3D" id="3.40.1030.10">
    <property type="entry name" value="Nucleoside phosphorylase/phosphoribosyltransferase catalytic domain"/>
    <property type="match status" value="1"/>
</dbReference>
<dbReference type="InterPro" id="IPR000053">
    <property type="entry name" value="Thymidine/pyrmidine_PPase"/>
</dbReference>
<dbReference type="Pfam" id="PF00591">
    <property type="entry name" value="Glycos_transf_3"/>
    <property type="match status" value="1"/>
</dbReference>
<dbReference type="PANTHER" id="PTHR10515">
    <property type="entry name" value="THYMIDINE PHOSPHORYLASE"/>
    <property type="match status" value="1"/>
</dbReference>
<feature type="domain" description="Pyrimidine nucleoside phosphorylase C-terminal" evidence="5">
    <location>
        <begin position="436"/>
        <end position="503"/>
    </location>
</feature>
<dbReference type="HAMAP" id="MF_00703">
    <property type="entry name" value="Thymid_phosp_2"/>
    <property type="match status" value="1"/>
</dbReference>
<accession>A0ABV8DJA2</accession>
<dbReference type="Pfam" id="PF07831">
    <property type="entry name" value="PYNP_C"/>
    <property type="match status" value="1"/>
</dbReference>
<dbReference type="SMART" id="SM00941">
    <property type="entry name" value="PYNP_C"/>
    <property type="match status" value="1"/>
</dbReference>
<dbReference type="InterPro" id="IPR017459">
    <property type="entry name" value="Glycosyl_Trfase_fam3_N_dom"/>
</dbReference>
<dbReference type="InterPro" id="IPR013102">
    <property type="entry name" value="PYNP_C"/>
</dbReference>
<comment type="catalytic activity">
    <reaction evidence="3 4">
        <text>thymidine + phosphate = 2-deoxy-alpha-D-ribose 1-phosphate + thymine</text>
        <dbReference type="Rhea" id="RHEA:16037"/>
        <dbReference type="ChEBI" id="CHEBI:17748"/>
        <dbReference type="ChEBI" id="CHEBI:17821"/>
        <dbReference type="ChEBI" id="CHEBI:43474"/>
        <dbReference type="ChEBI" id="CHEBI:57259"/>
        <dbReference type="EC" id="2.4.2.4"/>
    </reaction>
</comment>
<dbReference type="PANTHER" id="PTHR10515:SF0">
    <property type="entry name" value="THYMIDINE PHOSPHORYLASE"/>
    <property type="match status" value="1"/>
</dbReference>
<dbReference type="InterPro" id="IPR013466">
    <property type="entry name" value="Thymidine/AMP_Pase"/>
</dbReference>
<gene>
    <name evidence="6" type="ORF">ACFOW3_27295</name>
</gene>
<dbReference type="EC" id="2.4.2.4" evidence="4"/>
<sequence>MNALAAHLPDAAGLIARRAGILTYQSPVVYMRVDCEICRSEGFEAQTRVEIEWKGRTVIATVHHVAADWLGHGEAGLSEPAWRVLGLSGGEMLAIRHPPVLESERHIRGKTYGASLDYEKLKTIMHDVAAGRLSDLHLASFVTATAGGRMSHEETVALTRAMIDVGERLHWPFSPVMDKHCVGGLPGNRTTPLVVAIVTACGLVMPKTSSRAITSPAGTADTMETLAPVNLDLQAMRRVVEKVGGCIVWGGSVQLSPADDVLIRVSRPLDLDGTAQLVASVLSKKAAAGSERVLIDIPVGPTAKVRSEEAADELGGLLEHVGEAVGLQLRVVRTDGTQPVGRGVGPALEARDVLAVLQRDSAAPADLRERALLLAGHLLEIGGKAGPGAGYALAQQALDSGQAWTQFVAICEAQGGLRQPPVAPHVRPYLAGAAGVVTAVDNRKLAMVAKLAGAPGAPAAGITLEVKLGDRIARGQPLFHVHAQTTGELEYAQAYANRQQGLVTIEEIA</sequence>
<dbReference type="SUPFAM" id="SSF54680">
    <property type="entry name" value="Pyrimidine nucleoside phosphorylase C-terminal domain"/>
    <property type="match status" value="1"/>
</dbReference>
<dbReference type="InterPro" id="IPR036566">
    <property type="entry name" value="PYNP-like_C_sf"/>
</dbReference>
<evidence type="ECO:0000313" key="7">
    <source>
        <dbReference type="Proteomes" id="UP001595693"/>
    </source>
</evidence>
<evidence type="ECO:0000256" key="3">
    <source>
        <dbReference type="ARBA" id="ARBA00048550"/>
    </source>
</evidence>
<reference evidence="7" key="1">
    <citation type="journal article" date="2019" name="Int. J. Syst. Evol. Microbiol.">
        <title>The Global Catalogue of Microorganisms (GCM) 10K type strain sequencing project: providing services to taxonomists for standard genome sequencing and annotation.</title>
        <authorList>
            <consortium name="The Broad Institute Genomics Platform"/>
            <consortium name="The Broad Institute Genome Sequencing Center for Infectious Disease"/>
            <person name="Wu L."/>
            <person name="Ma J."/>
        </authorList>
    </citation>
    <scope>NUCLEOTIDE SEQUENCE [LARGE SCALE GENOMIC DNA]</scope>
    <source>
        <strain evidence="7">CCUG 2113</strain>
    </source>
</reference>
<dbReference type="Proteomes" id="UP001595693">
    <property type="component" value="Unassembled WGS sequence"/>
</dbReference>